<dbReference type="InterPro" id="IPR036397">
    <property type="entry name" value="RNaseH_sf"/>
</dbReference>
<dbReference type="Proteomes" id="UP001341840">
    <property type="component" value="Unassembled WGS sequence"/>
</dbReference>
<feature type="domain" description="RNase H type-1" evidence="1">
    <location>
        <begin position="102"/>
        <end position="186"/>
    </location>
</feature>
<accession>A0ABU6X498</accession>
<gene>
    <name evidence="2" type="ORF">PIB30_009438</name>
</gene>
<dbReference type="PANTHER" id="PTHR47723:SF19">
    <property type="entry name" value="POLYNUCLEOTIDYL TRANSFERASE, RIBONUCLEASE H-LIKE SUPERFAMILY PROTEIN"/>
    <property type="match status" value="1"/>
</dbReference>
<protein>
    <recommendedName>
        <fullName evidence="1">RNase H type-1 domain-containing protein</fullName>
    </recommendedName>
</protein>
<dbReference type="Pfam" id="PF13456">
    <property type="entry name" value="RVT_3"/>
    <property type="match status" value="1"/>
</dbReference>
<evidence type="ECO:0000313" key="3">
    <source>
        <dbReference type="Proteomes" id="UP001341840"/>
    </source>
</evidence>
<comment type="caution">
    <text evidence="2">The sequence shown here is derived from an EMBL/GenBank/DDBJ whole genome shotgun (WGS) entry which is preliminary data.</text>
</comment>
<proteinExistence type="predicted"/>
<dbReference type="InterPro" id="IPR012337">
    <property type="entry name" value="RNaseH-like_sf"/>
</dbReference>
<keyword evidence="3" id="KW-1185">Reference proteome</keyword>
<dbReference type="EMBL" id="JASCZI010211470">
    <property type="protein sequence ID" value="MED6192359.1"/>
    <property type="molecule type" value="Genomic_DNA"/>
</dbReference>
<organism evidence="2 3">
    <name type="scientific">Stylosanthes scabra</name>
    <dbReference type="NCBI Taxonomy" id="79078"/>
    <lineage>
        <taxon>Eukaryota</taxon>
        <taxon>Viridiplantae</taxon>
        <taxon>Streptophyta</taxon>
        <taxon>Embryophyta</taxon>
        <taxon>Tracheophyta</taxon>
        <taxon>Spermatophyta</taxon>
        <taxon>Magnoliopsida</taxon>
        <taxon>eudicotyledons</taxon>
        <taxon>Gunneridae</taxon>
        <taxon>Pentapetalae</taxon>
        <taxon>rosids</taxon>
        <taxon>fabids</taxon>
        <taxon>Fabales</taxon>
        <taxon>Fabaceae</taxon>
        <taxon>Papilionoideae</taxon>
        <taxon>50 kb inversion clade</taxon>
        <taxon>dalbergioids sensu lato</taxon>
        <taxon>Dalbergieae</taxon>
        <taxon>Pterocarpus clade</taxon>
        <taxon>Stylosanthes</taxon>
    </lineage>
</organism>
<dbReference type="Gene3D" id="3.30.420.10">
    <property type="entry name" value="Ribonuclease H-like superfamily/Ribonuclease H"/>
    <property type="match status" value="1"/>
</dbReference>
<dbReference type="PANTHER" id="PTHR47723">
    <property type="entry name" value="OS05G0353850 PROTEIN"/>
    <property type="match status" value="1"/>
</dbReference>
<dbReference type="InterPro" id="IPR044730">
    <property type="entry name" value="RNase_H-like_dom_plant"/>
</dbReference>
<name>A0ABU6X498_9FABA</name>
<dbReference type="InterPro" id="IPR002156">
    <property type="entry name" value="RNaseH_domain"/>
</dbReference>
<dbReference type="SUPFAM" id="SSF53098">
    <property type="entry name" value="Ribonuclease H-like"/>
    <property type="match status" value="1"/>
</dbReference>
<reference evidence="2 3" key="1">
    <citation type="journal article" date="2023" name="Plants (Basel)">
        <title>Bridging the Gap: Combining Genomics and Transcriptomics Approaches to Understand Stylosanthes scabra, an Orphan Legume from the Brazilian Caatinga.</title>
        <authorList>
            <person name="Ferreira-Neto J.R.C."/>
            <person name="da Silva M.D."/>
            <person name="Binneck E."/>
            <person name="de Melo N.F."/>
            <person name="da Silva R.H."/>
            <person name="de Melo A.L.T.M."/>
            <person name="Pandolfi V."/>
            <person name="Bustamante F.O."/>
            <person name="Brasileiro-Vidal A.C."/>
            <person name="Benko-Iseppon A.M."/>
        </authorList>
    </citation>
    <scope>NUCLEOTIDE SEQUENCE [LARGE SCALE GENOMIC DNA]</scope>
    <source>
        <tissue evidence="2">Leaves</tissue>
    </source>
</reference>
<dbReference type="CDD" id="cd06222">
    <property type="entry name" value="RNase_H_like"/>
    <property type="match status" value="1"/>
</dbReference>
<sequence length="217" mass="24636">MENSDACPRCNSGPEFIVHCFYFCPKAFQVWQCLGLAALAGNSTSDFLAWIRDKCKRNPSLFAATICWIWRDKNIDVFSPSDPWPAGDCVRGCFSSVHEIVILRCELLAISHGLLLAWDSGYREVICETNSLEAFSLINNDYVSPASDHYDLLLMIKDVLQRNWLACVTLIQRTANAATDYLAKHAALFQPYYREWNEPWADLLVHLRLPNALVTLS</sequence>
<evidence type="ECO:0000313" key="2">
    <source>
        <dbReference type="EMBL" id="MED6192359.1"/>
    </source>
</evidence>
<dbReference type="InterPro" id="IPR053151">
    <property type="entry name" value="RNase_H-like"/>
</dbReference>
<evidence type="ECO:0000259" key="1">
    <source>
        <dbReference type="Pfam" id="PF13456"/>
    </source>
</evidence>